<reference evidence="1" key="1">
    <citation type="submission" date="2020-02" db="EMBL/GenBank/DDBJ databases">
        <authorList>
            <person name="Scholz U."/>
            <person name="Mascher M."/>
            <person name="Fiebig A."/>
        </authorList>
    </citation>
    <scope>NUCLEOTIDE SEQUENCE</scope>
</reference>
<proteinExistence type="predicted"/>
<gene>
    <name evidence="1" type="ORF">SI8410_09012397</name>
</gene>
<keyword evidence="2" id="KW-1185">Reference proteome</keyword>
<evidence type="ECO:0000313" key="1">
    <source>
        <dbReference type="EMBL" id="CAA7401719.1"/>
    </source>
</evidence>
<dbReference type="PANTHER" id="PTHR33067">
    <property type="entry name" value="RNA-DIRECTED DNA POLYMERASE-RELATED"/>
    <property type="match status" value="1"/>
</dbReference>
<dbReference type="PANTHER" id="PTHR33067:SF32">
    <property type="entry name" value="ASPARTIC PEPTIDASE DDI1-TYPE DOMAIN-CONTAINING PROTEIN"/>
    <property type="match status" value="1"/>
</dbReference>
<evidence type="ECO:0000313" key="2">
    <source>
        <dbReference type="Proteomes" id="UP000663760"/>
    </source>
</evidence>
<name>A0A7I8KV89_SPIIN</name>
<dbReference type="AlphaFoldDB" id="A0A7I8KV89"/>
<dbReference type="Proteomes" id="UP000663760">
    <property type="component" value="Chromosome 9"/>
</dbReference>
<dbReference type="OrthoDB" id="674712at2759"/>
<sequence length="105" mass="12128">MKKKRMQKKNLKYDIPMYAKILKELYKSKREPRTEKLFTHVSAMLLNQMPQKLKDPGAPLISCNIGGYIFRNVLLGLGASINLLPQMGEPYPSGFKKIWIDCNKK</sequence>
<dbReference type="EMBL" id="LR746272">
    <property type="protein sequence ID" value="CAA7401719.1"/>
    <property type="molecule type" value="Genomic_DNA"/>
</dbReference>
<accession>A0A7I8KV89</accession>
<organism evidence="1 2">
    <name type="scientific">Spirodela intermedia</name>
    <name type="common">Intermediate duckweed</name>
    <dbReference type="NCBI Taxonomy" id="51605"/>
    <lineage>
        <taxon>Eukaryota</taxon>
        <taxon>Viridiplantae</taxon>
        <taxon>Streptophyta</taxon>
        <taxon>Embryophyta</taxon>
        <taxon>Tracheophyta</taxon>
        <taxon>Spermatophyta</taxon>
        <taxon>Magnoliopsida</taxon>
        <taxon>Liliopsida</taxon>
        <taxon>Araceae</taxon>
        <taxon>Lemnoideae</taxon>
        <taxon>Spirodela</taxon>
    </lineage>
</organism>
<protein>
    <submittedName>
        <fullName evidence="1">Uncharacterized protein</fullName>
    </submittedName>
</protein>